<feature type="signal peptide" evidence="1">
    <location>
        <begin position="1"/>
        <end position="16"/>
    </location>
</feature>
<feature type="chain" id="PRO_5043874508" evidence="1">
    <location>
        <begin position="17"/>
        <end position="135"/>
    </location>
</feature>
<organism evidence="2 3">
    <name type="scientific">Euphydryas editha</name>
    <name type="common">Edith's checkerspot</name>
    <dbReference type="NCBI Taxonomy" id="104508"/>
    <lineage>
        <taxon>Eukaryota</taxon>
        <taxon>Metazoa</taxon>
        <taxon>Ecdysozoa</taxon>
        <taxon>Arthropoda</taxon>
        <taxon>Hexapoda</taxon>
        <taxon>Insecta</taxon>
        <taxon>Pterygota</taxon>
        <taxon>Neoptera</taxon>
        <taxon>Endopterygota</taxon>
        <taxon>Lepidoptera</taxon>
        <taxon>Glossata</taxon>
        <taxon>Ditrysia</taxon>
        <taxon>Papilionoidea</taxon>
        <taxon>Nymphalidae</taxon>
        <taxon>Nymphalinae</taxon>
        <taxon>Euphydryas</taxon>
    </lineage>
</organism>
<comment type="caution">
    <text evidence="2">The sequence shown here is derived from an EMBL/GenBank/DDBJ whole genome shotgun (WGS) entry which is preliminary data.</text>
</comment>
<evidence type="ECO:0000313" key="3">
    <source>
        <dbReference type="Proteomes" id="UP001153954"/>
    </source>
</evidence>
<evidence type="ECO:0000313" key="2">
    <source>
        <dbReference type="EMBL" id="CAH2089697.1"/>
    </source>
</evidence>
<proteinExistence type="predicted"/>
<keyword evidence="1" id="KW-0732">Signal</keyword>
<gene>
    <name evidence="2" type="ORF">EEDITHA_LOCUS5726</name>
</gene>
<keyword evidence="3" id="KW-1185">Reference proteome</keyword>
<sequence>MKFVTLFAAIVAVAVAHPFGSPWTLQELSETLSHPNVNPDIVPILEEALNTLMQALYDGHDFESINVALPANVAIFDVPDVEPVVPAPVVPMPIEVPSAFSPLVQLTINVNSQQVPGSVAVNPVDVVAVNPIDRN</sequence>
<evidence type="ECO:0000256" key="1">
    <source>
        <dbReference type="SAM" id="SignalP"/>
    </source>
</evidence>
<protein>
    <submittedName>
        <fullName evidence="2">Uncharacterized protein</fullName>
    </submittedName>
</protein>
<dbReference type="AlphaFoldDB" id="A0AAU9TU11"/>
<name>A0AAU9TU11_EUPED</name>
<reference evidence="2" key="1">
    <citation type="submission" date="2022-03" db="EMBL/GenBank/DDBJ databases">
        <authorList>
            <person name="Tunstrom K."/>
        </authorList>
    </citation>
    <scope>NUCLEOTIDE SEQUENCE</scope>
</reference>
<dbReference type="EMBL" id="CAKOGL010000008">
    <property type="protein sequence ID" value="CAH2089697.1"/>
    <property type="molecule type" value="Genomic_DNA"/>
</dbReference>
<dbReference type="Proteomes" id="UP001153954">
    <property type="component" value="Unassembled WGS sequence"/>
</dbReference>
<accession>A0AAU9TU11</accession>